<evidence type="ECO:0000313" key="2">
    <source>
        <dbReference type="Proteomes" id="UP000070328"/>
    </source>
</evidence>
<organism evidence="1 2">
    <name type="scientific">Colletotrichum simmondsii</name>
    <dbReference type="NCBI Taxonomy" id="703756"/>
    <lineage>
        <taxon>Eukaryota</taxon>
        <taxon>Fungi</taxon>
        <taxon>Dikarya</taxon>
        <taxon>Ascomycota</taxon>
        <taxon>Pezizomycotina</taxon>
        <taxon>Sordariomycetes</taxon>
        <taxon>Hypocreomycetidae</taxon>
        <taxon>Glomerellales</taxon>
        <taxon>Glomerellaceae</taxon>
        <taxon>Colletotrichum</taxon>
        <taxon>Colletotrichum acutatum species complex</taxon>
    </lineage>
</organism>
<evidence type="ECO:0000313" key="1">
    <source>
        <dbReference type="EMBL" id="KXH28839.1"/>
    </source>
</evidence>
<name>A0A135RYZ3_9PEZI</name>
<comment type="caution">
    <text evidence="1">The sequence shown here is derived from an EMBL/GenBank/DDBJ whole genome shotgun (WGS) entry which is preliminary data.</text>
</comment>
<dbReference type="EMBL" id="JFBX01000761">
    <property type="protein sequence ID" value="KXH28839.1"/>
    <property type="molecule type" value="Genomic_DNA"/>
</dbReference>
<sequence length="461" mass="51386">MASYFPEGECFFVRSSLKYGNTWSAENEEQFYSHVLIEYQVRPPLVSNVSSRSSVAKKDTQWNGWIGSGSASSMPTHLRSKSQSGTASLYNTRFWQWDRFFVGESKTTDPSSLTAITSYPNSLNWNEMRDRDKGGPRKYILRPVKIRRKDTEWLWIDATIPIRAIYFPVCQQTDEAYKQYCTYVVIDFKARDTINCFNIAGEPRTYTSTREAGLGLDKDLTWLFKVPDLITYLTIPHKLRNPEYGVYNATTRTDALFLVGHAGRTWSASDTVHTDGFIREIDLANVISATFGVEVGWRPYKYSSFILDLVTHVVQLGLGFIPGAGPILSVAFGIGLQLLNDPETFKADNVLDISAAVLSTLIASAGKSKKYVAPGFLPGATMSTRMASMRMAPMALTSASEADDMVANDTVADEVDVFDEGGAAEKKKAGEEENARITASIQAQRQVLELKLDEAFRRAGY</sequence>
<proteinExistence type="predicted"/>
<dbReference type="OrthoDB" id="4770905at2759"/>
<reference evidence="1 2" key="1">
    <citation type="submission" date="2014-02" db="EMBL/GenBank/DDBJ databases">
        <title>The genome sequence of Colletotrichum simmondsii CBS122122.</title>
        <authorList>
            <person name="Baroncelli R."/>
            <person name="Thon M.R."/>
        </authorList>
    </citation>
    <scope>NUCLEOTIDE SEQUENCE [LARGE SCALE GENOMIC DNA]</scope>
    <source>
        <strain evidence="1 2">CBS122122</strain>
    </source>
</reference>
<keyword evidence="2" id="KW-1185">Reference proteome</keyword>
<protein>
    <submittedName>
        <fullName evidence="1">Uncharacterized protein</fullName>
    </submittedName>
</protein>
<accession>A0A135RYZ3</accession>
<gene>
    <name evidence="1" type="ORF">CSIM01_03489</name>
</gene>
<dbReference type="Proteomes" id="UP000070328">
    <property type="component" value="Unassembled WGS sequence"/>
</dbReference>
<dbReference type="AlphaFoldDB" id="A0A135RYZ3"/>